<name>M7CLC1_CHEMY</name>
<proteinExistence type="predicted"/>
<feature type="region of interest" description="Disordered" evidence="1">
    <location>
        <begin position="68"/>
        <end position="136"/>
    </location>
</feature>
<keyword evidence="3" id="KW-1185">Reference proteome</keyword>
<dbReference type="EMBL" id="KB480854">
    <property type="protein sequence ID" value="EMP41967.1"/>
    <property type="molecule type" value="Genomic_DNA"/>
</dbReference>
<evidence type="ECO:0000313" key="2">
    <source>
        <dbReference type="EMBL" id="EMP41967.1"/>
    </source>
</evidence>
<protein>
    <submittedName>
        <fullName evidence="2">Uncharacterized protein</fullName>
    </submittedName>
</protein>
<dbReference type="AlphaFoldDB" id="M7CLC1"/>
<evidence type="ECO:0000256" key="1">
    <source>
        <dbReference type="SAM" id="MobiDB-lite"/>
    </source>
</evidence>
<gene>
    <name evidence="2" type="ORF">UY3_00813</name>
</gene>
<reference evidence="3" key="1">
    <citation type="journal article" date="2013" name="Nat. Genet.">
        <title>The draft genomes of soft-shell turtle and green sea turtle yield insights into the development and evolution of the turtle-specific body plan.</title>
        <authorList>
            <person name="Wang Z."/>
            <person name="Pascual-Anaya J."/>
            <person name="Zadissa A."/>
            <person name="Li W."/>
            <person name="Niimura Y."/>
            <person name="Huang Z."/>
            <person name="Li C."/>
            <person name="White S."/>
            <person name="Xiong Z."/>
            <person name="Fang D."/>
            <person name="Wang B."/>
            <person name="Ming Y."/>
            <person name="Chen Y."/>
            <person name="Zheng Y."/>
            <person name="Kuraku S."/>
            <person name="Pignatelli M."/>
            <person name="Herrero J."/>
            <person name="Beal K."/>
            <person name="Nozawa M."/>
            <person name="Li Q."/>
            <person name="Wang J."/>
            <person name="Zhang H."/>
            <person name="Yu L."/>
            <person name="Shigenobu S."/>
            <person name="Wang J."/>
            <person name="Liu J."/>
            <person name="Flicek P."/>
            <person name="Searle S."/>
            <person name="Wang J."/>
            <person name="Kuratani S."/>
            <person name="Yin Y."/>
            <person name="Aken B."/>
            <person name="Zhang G."/>
            <person name="Irie N."/>
        </authorList>
    </citation>
    <scope>NUCLEOTIDE SEQUENCE [LARGE SCALE GENOMIC DNA]</scope>
</reference>
<dbReference type="Proteomes" id="UP000031443">
    <property type="component" value="Unassembled WGS sequence"/>
</dbReference>
<evidence type="ECO:0000313" key="3">
    <source>
        <dbReference type="Proteomes" id="UP000031443"/>
    </source>
</evidence>
<organism evidence="2 3">
    <name type="scientific">Chelonia mydas</name>
    <name type="common">Green sea-turtle</name>
    <name type="synonym">Chelonia agassizi</name>
    <dbReference type="NCBI Taxonomy" id="8469"/>
    <lineage>
        <taxon>Eukaryota</taxon>
        <taxon>Metazoa</taxon>
        <taxon>Chordata</taxon>
        <taxon>Craniata</taxon>
        <taxon>Vertebrata</taxon>
        <taxon>Euteleostomi</taxon>
        <taxon>Archelosauria</taxon>
        <taxon>Testudinata</taxon>
        <taxon>Testudines</taxon>
        <taxon>Cryptodira</taxon>
        <taxon>Durocryptodira</taxon>
        <taxon>Americhelydia</taxon>
        <taxon>Chelonioidea</taxon>
        <taxon>Cheloniidae</taxon>
        <taxon>Chelonia</taxon>
    </lineage>
</organism>
<sequence>MCSAMKARLQKAPEPTRWVLLGEKNLLAAVHVARTHLLGIEMSKHLKKVRRSLSGEWRQEHSLNQDRYQVGGDCGDPSGTLPLDHRANIGGAPGTGMDIMSPATCRASGMEGIPTSGKPAPNGPGYSGGLQADGDRGQPNMGLASPTVLLQCRGREGLFAILACPVDGDKCRLVDGAGRSLRTNTMVPRTDLERHAGVGVNADSIRMARSLMSLSLSVQGLNDLQILQRSQRWVSPKQCNHSLALVAYKCRMT</sequence>
<accession>M7CLC1</accession>